<dbReference type="Pfam" id="PF07516">
    <property type="entry name" value="SecA_SW"/>
    <property type="match status" value="1"/>
</dbReference>
<evidence type="ECO:0000256" key="2">
    <source>
        <dbReference type="ARBA" id="ARBA00007650"/>
    </source>
</evidence>
<feature type="non-terminal residue" evidence="15">
    <location>
        <position position="1"/>
    </location>
</feature>
<dbReference type="InterPro" id="IPR011130">
    <property type="entry name" value="SecA_preprotein_X-link_dom"/>
</dbReference>
<sequence>GVDNLYDPRYIELVHHVNQGLRAHTTMERDKAYVVKDGKVIIVDEFTGRLMEGRRWSNGLHQAVEAKEGVAIERENLTLATITFQNYFRLYKKLAGMTGTADTEAVEFKKIYNLDVSIIPTNMPMIREDCTDMVFKTRKEKYEQVVKDIVEINKTGQPILVGTVSIEQSEALSKMLSRYGVEHNVLNAKHHEREAEIVAQAGHSGMVTIATNMAGRGTDIVLGGNPEFLAASEAKTKDRDDPKFQKALEKYKRICQEDRKKVVEAGGLFIIGTERHEARRIDNQLRGRSGRQGDPGKSRFYVALEDDLMRRFGGEKIQALMQRFGWEEGVAIDGRLISRTIENAQIKVERLHFEQRKHLLEYDDVMRKQREVIYNLRNRVLHMEDIHNELTEMLIDVVEEEVLATCEENVKATEWDLSSLADRIKFLTNKDFKFPDEMILSQQGVFDCLKEFVLEAFKKRVEEQELKLKEIETLASGSGMNIGFSGGRFDFVSFEQSVLLENLDRFWNMHLQEMDDLRDAIGLRAYGQKNPLYEYQSEGFIAFQGMLKDLRAAVIREIFLTEFVDPQSLAAHIETEKRRREARQRHMATQHRSMLEASDDGEGRDKRVSKNPDAEKARLQEQKKQRRKEKAR</sequence>
<feature type="domain" description="SecA family profile" evidence="14">
    <location>
        <begin position="1"/>
        <end position="333"/>
    </location>
</feature>
<evidence type="ECO:0000256" key="12">
    <source>
        <dbReference type="SAM" id="MobiDB-lite"/>
    </source>
</evidence>
<dbReference type="InterPro" id="IPR020937">
    <property type="entry name" value="SecA_CS"/>
</dbReference>
<dbReference type="InterPro" id="IPR000185">
    <property type="entry name" value="SecA"/>
</dbReference>
<dbReference type="EMBL" id="JAAZON010000075">
    <property type="protein sequence ID" value="NMC61907.1"/>
    <property type="molecule type" value="Genomic_DNA"/>
</dbReference>
<evidence type="ECO:0000256" key="9">
    <source>
        <dbReference type="ARBA" id="ARBA00022967"/>
    </source>
</evidence>
<dbReference type="Gene3D" id="3.40.50.300">
    <property type="entry name" value="P-loop containing nucleotide triphosphate hydrolases"/>
    <property type="match status" value="2"/>
</dbReference>
<protein>
    <submittedName>
        <fullName evidence="15">Preprotein translocase subunit SecA</fullName>
    </submittedName>
</protein>
<dbReference type="InterPro" id="IPR036670">
    <property type="entry name" value="SecA_X-link_sf"/>
</dbReference>
<dbReference type="SMART" id="SM00958">
    <property type="entry name" value="SecA_PP_bind"/>
    <property type="match status" value="1"/>
</dbReference>
<dbReference type="PRINTS" id="PR00906">
    <property type="entry name" value="SECA"/>
</dbReference>
<dbReference type="InterPro" id="IPR027417">
    <property type="entry name" value="P-loop_NTPase"/>
</dbReference>
<dbReference type="FunFam" id="3.40.50.300:FF:000113">
    <property type="entry name" value="Preprotein translocase subunit SecA"/>
    <property type="match status" value="1"/>
</dbReference>
<dbReference type="SUPFAM" id="SSF81767">
    <property type="entry name" value="Pre-protein crosslinking domain of SecA"/>
    <property type="match status" value="1"/>
</dbReference>
<comment type="similarity">
    <text evidence="2">Belongs to the SecA family.</text>
</comment>
<keyword evidence="10" id="KW-0811">Translocation</keyword>
<comment type="subcellular location">
    <subcellularLocation>
        <location evidence="1">Membrane</location>
        <topology evidence="1">Peripheral membrane protein</topology>
    </subcellularLocation>
</comment>
<dbReference type="PROSITE" id="PS01312">
    <property type="entry name" value="SECA"/>
    <property type="match status" value="1"/>
</dbReference>
<dbReference type="GO" id="GO:0043952">
    <property type="term" value="P:protein transport by the Sec complex"/>
    <property type="evidence" value="ECO:0007669"/>
    <property type="project" value="UniProtKB-ARBA"/>
</dbReference>
<dbReference type="GO" id="GO:0031522">
    <property type="term" value="C:cell envelope Sec protein transport complex"/>
    <property type="evidence" value="ECO:0007669"/>
    <property type="project" value="TreeGrafter"/>
</dbReference>
<evidence type="ECO:0000256" key="6">
    <source>
        <dbReference type="ARBA" id="ARBA00022741"/>
    </source>
</evidence>
<proteinExistence type="inferred from homology"/>
<reference evidence="15 16" key="1">
    <citation type="journal article" date="2020" name="Biotechnol. Biofuels">
        <title>New insights from the biogas microbiome by comprehensive genome-resolved metagenomics of nearly 1600 species originating from multiple anaerobic digesters.</title>
        <authorList>
            <person name="Campanaro S."/>
            <person name="Treu L."/>
            <person name="Rodriguez-R L.M."/>
            <person name="Kovalovszki A."/>
            <person name="Ziels R.M."/>
            <person name="Maus I."/>
            <person name="Zhu X."/>
            <person name="Kougias P.G."/>
            <person name="Basile A."/>
            <person name="Luo G."/>
            <person name="Schluter A."/>
            <person name="Konstantinidis K.T."/>
            <person name="Angelidaki I."/>
        </authorList>
    </citation>
    <scope>NUCLEOTIDE SEQUENCE [LARGE SCALE GENOMIC DNA]</scope>
    <source>
        <strain evidence="15">AS27yjCOA_65</strain>
    </source>
</reference>
<dbReference type="Gene3D" id="1.10.3060.10">
    <property type="entry name" value="Helical scaffold and wing domains of SecA"/>
    <property type="match status" value="1"/>
</dbReference>
<gene>
    <name evidence="15" type="ORF">GYA55_01930</name>
</gene>
<evidence type="ECO:0000259" key="14">
    <source>
        <dbReference type="PROSITE" id="PS51196"/>
    </source>
</evidence>
<dbReference type="Proteomes" id="UP000524246">
    <property type="component" value="Unassembled WGS sequence"/>
</dbReference>
<dbReference type="InterPro" id="IPR036266">
    <property type="entry name" value="SecA_Wing/Scaffold_sf"/>
</dbReference>
<keyword evidence="6" id="KW-0547">Nucleotide-binding</keyword>
<evidence type="ECO:0000256" key="1">
    <source>
        <dbReference type="ARBA" id="ARBA00004170"/>
    </source>
</evidence>
<dbReference type="PANTHER" id="PTHR30612:SF0">
    <property type="entry name" value="CHLOROPLAST PROTEIN-TRANSPORTING ATPASE"/>
    <property type="match status" value="1"/>
</dbReference>
<evidence type="ECO:0000313" key="15">
    <source>
        <dbReference type="EMBL" id="NMC61907.1"/>
    </source>
</evidence>
<keyword evidence="11" id="KW-0472">Membrane</keyword>
<dbReference type="Pfam" id="PF21090">
    <property type="entry name" value="P-loop_SecA"/>
    <property type="match status" value="1"/>
</dbReference>
<keyword evidence="5" id="KW-0963">Cytoplasm</keyword>
<keyword evidence="3" id="KW-0813">Transport</keyword>
<dbReference type="SUPFAM" id="SSF52540">
    <property type="entry name" value="P-loop containing nucleoside triphosphate hydrolases"/>
    <property type="match status" value="2"/>
</dbReference>
<dbReference type="SUPFAM" id="SSF81886">
    <property type="entry name" value="Helical scaffold and wing domains of SecA"/>
    <property type="match status" value="1"/>
</dbReference>
<dbReference type="InterPro" id="IPR011116">
    <property type="entry name" value="SecA_Wing/Scaffold"/>
</dbReference>
<dbReference type="InterPro" id="IPR011115">
    <property type="entry name" value="SecA_DEAD"/>
</dbReference>
<dbReference type="Pfam" id="PF01043">
    <property type="entry name" value="SecA_PP_bind"/>
    <property type="match status" value="1"/>
</dbReference>
<evidence type="ECO:0000256" key="3">
    <source>
        <dbReference type="ARBA" id="ARBA00022448"/>
    </source>
</evidence>
<evidence type="ECO:0000256" key="4">
    <source>
        <dbReference type="ARBA" id="ARBA00022475"/>
    </source>
</evidence>
<keyword evidence="8" id="KW-0653">Protein transport</keyword>
<feature type="domain" description="Helicase C-terminal" evidence="13">
    <location>
        <begin position="141"/>
        <end position="359"/>
    </location>
</feature>
<evidence type="ECO:0000256" key="8">
    <source>
        <dbReference type="ARBA" id="ARBA00022927"/>
    </source>
</evidence>
<evidence type="ECO:0000256" key="11">
    <source>
        <dbReference type="ARBA" id="ARBA00023136"/>
    </source>
</evidence>
<dbReference type="Gene3D" id="3.90.1440.10">
    <property type="entry name" value="SecA, preprotein cross-linking domain"/>
    <property type="match status" value="1"/>
</dbReference>
<feature type="compositionally biased region" description="Basic and acidic residues" evidence="12">
    <location>
        <begin position="601"/>
        <end position="623"/>
    </location>
</feature>
<dbReference type="GO" id="GO:0017038">
    <property type="term" value="P:protein import"/>
    <property type="evidence" value="ECO:0007669"/>
    <property type="project" value="InterPro"/>
</dbReference>
<organism evidence="15 16">
    <name type="scientific">SAR324 cluster bacterium</name>
    <dbReference type="NCBI Taxonomy" id="2024889"/>
    <lineage>
        <taxon>Bacteria</taxon>
        <taxon>Deltaproteobacteria</taxon>
        <taxon>SAR324 cluster</taxon>
    </lineage>
</organism>
<evidence type="ECO:0000256" key="5">
    <source>
        <dbReference type="ARBA" id="ARBA00022490"/>
    </source>
</evidence>
<dbReference type="PROSITE" id="PS51194">
    <property type="entry name" value="HELICASE_CTER"/>
    <property type="match status" value="1"/>
</dbReference>
<name>A0A7X9FPI7_9DELT</name>
<dbReference type="GO" id="GO:0005829">
    <property type="term" value="C:cytosol"/>
    <property type="evidence" value="ECO:0007669"/>
    <property type="project" value="TreeGrafter"/>
</dbReference>
<dbReference type="CDD" id="cd18803">
    <property type="entry name" value="SF2_C_secA"/>
    <property type="match status" value="1"/>
</dbReference>
<comment type="caution">
    <text evidence="15">The sequence shown here is derived from an EMBL/GenBank/DDBJ whole genome shotgun (WGS) entry which is preliminary data.</text>
</comment>
<dbReference type="GO" id="GO:0005524">
    <property type="term" value="F:ATP binding"/>
    <property type="evidence" value="ECO:0007669"/>
    <property type="project" value="UniProtKB-KW"/>
</dbReference>
<evidence type="ECO:0000256" key="7">
    <source>
        <dbReference type="ARBA" id="ARBA00022840"/>
    </source>
</evidence>
<evidence type="ECO:0000313" key="16">
    <source>
        <dbReference type="Proteomes" id="UP000524246"/>
    </source>
</evidence>
<feature type="compositionally biased region" description="Basic residues" evidence="12">
    <location>
        <begin position="580"/>
        <end position="589"/>
    </location>
</feature>
<dbReference type="PANTHER" id="PTHR30612">
    <property type="entry name" value="SECA INNER MEMBRANE COMPONENT OF SEC PROTEIN SECRETION SYSTEM"/>
    <property type="match status" value="1"/>
</dbReference>
<dbReference type="GO" id="GO:0005886">
    <property type="term" value="C:plasma membrane"/>
    <property type="evidence" value="ECO:0007669"/>
    <property type="project" value="TreeGrafter"/>
</dbReference>
<dbReference type="GO" id="GO:0006605">
    <property type="term" value="P:protein targeting"/>
    <property type="evidence" value="ECO:0007669"/>
    <property type="project" value="InterPro"/>
</dbReference>
<dbReference type="SMART" id="SM00957">
    <property type="entry name" value="SecA_DEAD"/>
    <property type="match status" value="1"/>
</dbReference>
<dbReference type="AlphaFoldDB" id="A0A7X9FPI7"/>
<evidence type="ECO:0000259" key="13">
    <source>
        <dbReference type="PROSITE" id="PS51194"/>
    </source>
</evidence>
<feature type="region of interest" description="Disordered" evidence="12">
    <location>
        <begin position="575"/>
        <end position="632"/>
    </location>
</feature>
<keyword evidence="4" id="KW-1003">Cell membrane</keyword>
<accession>A0A7X9FPI7</accession>
<dbReference type="GO" id="GO:0006886">
    <property type="term" value="P:intracellular protein transport"/>
    <property type="evidence" value="ECO:0007669"/>
    <property type="project" value="InterPro"/>
</dbReference>
<keyword evidence="7" id="KW-0067">ATP-binding</keyword>
<dbReference type="InterPro" id="IPR044722">
    <property type="entry name" value="SecA_SF2_C"/>
</dbReference>
<dbReference type="InterPro" id="IPR001650">
    <property type="entry name" value="Helicase_C-like"/>
</dbReference>
<dbReference type="InterPro" id="IPR014018">
    <property type="entry name" value="SecA_motor_DEAD"/>
</dbReference>
<evidence type="ECO:0000256" key="10">
    <source>
        <dbReference type="ARBA" id="ARBA00023010"/>
    </source>
</evidence>
<keyword evidence="9" id="KW-1278">Translocase</keyword>
<dbReference type="PROSITE" id="PS51196">
    <property type="entry name" value="SECA_MOTOR_DEAD"/>
    <property type="match status" value="1"/>
</dbReference>